<proteinExistence type="predicted"/>
<sequence>MVKSLTGAVYLFGVVGYESFQLRLDPSFCQSFWPMTN</sequence>
<dbReference type="EMBL" id="UINC01102610">
    <property type="protein sequence ID" value="SVC64366.1"/>
    <property type="molecule type" value="Genomic_DNA"/>
</dbReference>
<name>A0A382NTH5_9ZZZZ</name>
<feature type="non-terminal residue" evidence="1">
    <location>
        <position position="37"/>
    </location>
</feature>
<organism evidence="1">
    <name type="scientific">marine metagenome</name>
    <dbReference type="NCBI Taxonomy" id="408172"/>
    <lineage>
        <taxon>unclassified sequences</taxon>
        <taxon>metagenomes</taxon>
        <taxon>ecological metagenomes</taxon>
    </lineage>
</organism>
<gene>
    <name evidence="1" type="ORF">METZ01_LOCUS317220</name>
</gene>
<reference evidence="1" key="1">
    <citation type="submission" date="2018-05" db="EMBL/GenBank/DDBJ databases">
        <authorList>
            <person name="Lanie J.A."/>
            <person name="Ng W.-L."/>
            <person name="Kazmierczak K.M."/>
            <person name="Andrzejewski T.M."/>
            <person name="Davidsen T.M."/>
            <person name="Wayne K.J."/>
            <person name="Tettelin H."/>
            <person name="Glass J.I."/>
            <person name="Rusch D."/>
            <person name="Podicherti R."/>
            <person name="Tsui H.-C.T."/>
            <person name="Winkler M.E."/>
        </authorList>
    </citation>
    <scope>NUCLEOTIDE SEQUENCE</scope>
</reference>
<accession>A0A382NTH5</accession>
<dbReference type="AlphaFoldDB" id="A0A382NTH5"/>
<evidence type="ECO:0000313" key="1">
    <source>
        <dbReference type="EMBL" id="SVC64366.1"/>
    </source>
</evidence>
<protein>
    <submittedName>
        <fullName evidence="1">Uncharacterized protein</fullName>
    </submittedName>
</protein>